<keyword evidence="2" id="KW-1185">Reference proteome</keyword>
<proteinExistence type="predicted"/>
<name>S2KDE1_MUCC1</name>
<reference evidence="2" key="1">
    <citation type="submission" date="2013-05" db="EMBL/GenBank/DDBJ databases">
        <title>The Genome sequence of Mucor circinelloides f. circinelloides 1006PhL.</title>
        <authorList>
            <consortium name="The Broad Institute Genomics Platform"/>
            <person name="Cuomo C."/>
            <person name="Earl A."/>
            <person name="Findley K."/>
            <person name="Lee S.C."/>
            <person name="Walker B."/>
            <person name="Young S."/>
            <person name="Zeng Q."/>
            <person name="Gargeya S."/>
            <person name="Fitzgerald M."/>
            <person name="Haas B."/>
            <person name="Abouelleil A."/>
            <person name="Allen A.W."/>
            <person name="Alvarado L."/>
            <person name="Arachchi H.M."/>
            <person name="Berlin A.M."/>
            <person name="Chapman S.B."/>
            <person name="Gainer-Dewar J."/>
            <person name="Goldberg J."/>
            <person name="Griggs A."/>
            <person name="Gujja S."/>
            <person name="Hansen M."/>
            <person name="Howarth C."/>
            <person name="Imamovic A."/>
            <person name="Ireland A."/>
            <person name="Larimer J."/>
            <person name="McCowan C."/>
            <person name="Murphy C."/>
            <person name="Pearson M."/>
            <person name="Poon T.W."/>
            <person name="Priest M."/>
            <person name="Roberts A."/>
            <person name="Saif S."/>
            <person name="Shea T."/>
            <person name="Sisk P."/>
            <person name="Sykes S."/>
            <person name="Wortman J."/>
            <person name="Nusbaum C."/>
            <person name="Birren B."/>
        </authorList>
    </citation>
    <scope>NUCLEOTIDE SEQUENCE [LARGE SCALE GENOMIC DNA]</scope>
    <source>
        <strain evidence="2">1006PhL</strain>
    </source>
</reference>
<accession>S2KDE1</accession>
<dbReference type="AlphaFoldDB" id="S2KDE1"/>
<evidence type="ECO:0000313" key="2">
    <source>
        <dbReference type="Proteomes" id="UP000014254"/>
    </source>
</evidence>
<organism evidence="1 2">
    <name type="scientific">Mucor circinelloides f. circinelloides (strain 1006PhL)</name>
    <name type="common">Mucormycosis agent</name>
    <name type="synonym">Calyptromyces circinelloides</name>
    <dbReference type="NCBI Taxonomy" id="1220926"/>
    <lineage>
        <taxon>Eukaryota</taxon>
        <taxon>Fungi</taxon>
        <taxon>Fungi incertae sedis</taxon>
        <taxon>Mucoromycota</taxon>
        <taxon>Mucoromycotina</taxon>
        <taxon>Mucoromycetes</taxon>
        <taxon>Mucorales</taxon>
        <taxon>Mucorineae</taxon>
        <taxon>Mucoraceae</taxon>
        <taxon>Mucor</taxon>
    </lineage>
</organism>
<evidence type="ECO:0000313" key="1">
    <source>
        <dbReference type="EMBL" id="EPB90355.1"/>
    </source>
</evidence>
<protein>
    <submittedName>
        <fullName evidence="1">Uncharacterized protein</fullName>
    </submittedName>
</protein>
<sequence>MAAFLRPSDSSARFPYESCSIITEDAGCLNLKVVAATRETRRQQHIIKPLTVHSHASDAELSSSALDLRVPRNIIVALDSLDQFYDVHEDSSLN</sequence>
<dbReference type="InParanoid" id="S2KDE1"/>
<dbReference type="VEuPathDB" id="FungiDB:HMPREF1544_02881"/>
<gene>
    <name evidence="1" type="ORF">HMPREF1544_02881</name>
</gene>
<dbReference type="EMBL" id="KE123922">
    <property type="protein sequence ID" value="EPB90355.1"/>
    <property type="molecule type" value="Genomic_DNA"/>
</dbReference>
<dbReference type="Proteomes" id="UP000014254">
    <property type="component" value="Unassembled WGS sequence"/>
</dbReference>